<dbReference type="AlphaFoldDB" id="A0A1R2BEI0"/>
<name>A0A1R2BEI0_9CILI</name>
<feature type="region of interest" description="Disordered" evidence="3">
    <location>
        <begin position="482"/>
        <end position="668"/>
    </location>
</feature>
<evidence type="ECO:0000313" key="4">
    <source>
        <dbReference type="EMBL" id="OMJ75171.1"/>
    </source>
</evidence>
<protein>
    <submittedName>
        <fullName evidence="4">Uncharacterized protein</fullName>
    </submittedName>
</protein>
<dbReference type="PANTHER" id="PTHR12634">
    <property type="entry name" value="SIT4 YEAST -ASSOCIATING PROTEIN-RELATED"/>
    <property type="match status" value="1"/>
</dbReference>
<dbReference type="PANTHER" id="PTHR12634:SF8">
    <property type="entry name" value="FIERY MOUNTAIN, ISOFORM D"/>
    <property type="match status" value="1"/>
</dbReference>
<comment type="caution">
    <text evidence="4">The sequence shown here is derived from an EMBL/GenBank/DDBJ whole genome shotgun (WGS) entry which is preliminary data.</text>
</comment>
<organism evidence="4 5">
    <name type="scientific">Stentor coeruleus</name>
    <dbReference type="NCBI Taxonomy" id="5963"/>
    <lineage>
        <taxon>Eukaryota</taxon>
        <taxon>Sar</taxon>
        <taxon>Alveolata</taxon>
        <taxon>Ciliophora</taxon>
        <taxon>Postciliodesmatophora</taxon>
        <taxon>Heterotrichea</taxon>
        <taxon>Heterotrichida</taxon>
        <taxon>Stentoridae</taxon>
        <taxon>Stentor</taxon>
    </lineage>
</organism>
<keyword evidence="2" id="KW-0131">Cell cycle</keyword>
<accession>A0A1R2BEI0</accession>
<dbReference type="GO" id="GO:0019888">
    <property type="term" value="F:protein phosphatase regulator activity"/>
    <property type="evidence" value="ECO:0007669"/>
    <property type="project" value="TreeGrafter"/>
</dbReference>
<dbReference type="Pfam" id="PF04499">
    <property type="entry name" value="SAPS"/>
    <property type="match status" value="1"/>
</dbReference>
<gene>
    <name evidence="4" type="ORF">SteCoe_25755</name>
</gene>
<dbReference type="OrthoDB" id="313574at2759"/>
<keyword evidence="5" id="KW-1185">Reference proteome</keyword>
<evidence type="ECO:0000313" key="5">
    <source>
        <dbReference type="Proteomes" id="UP000187209"/>
    </source>
</evidence>
<sequence length="668" mass="76905">MFAGSFFSMFSNYRNLSYSLDALLDNPDVTLEKVLEEENVVSQIGMQNAKLLDFLSRDKIEALFTFITTMPEEGASKSRCYNFPFISTEILCSDCPPLQDRIFADRELMKNFLNFLCGDGNITLAGYFSRVFQAFFNKRPDEFLQILSDLGYFVDLTKLIHLQSISELIIRLLLCEFRVESCFITERKQLLHQVLEDLNSDSPLKSKGASQVLSEIIFRFGDINSKANIIEVLISKEVMSKIIDLAFSKNPTHSSSSLAVIKSILYSPSSRELIYYRHTLFLKVLGANIHKLPEILDKKHINIINTLKEPMEVLGSDRLKATEIILSLVKLESEYLNRMIYNSKVIENLVQLLWRLEWNSLYHILFLQLSQSILLGKSFELKAALIKYSGFLGKMILNFRSSPRKVTYNPRVLPGYNGVLIKICNILVKLSESSSEIQTLLNQYSQWRSFVDEVLMPFNYLENRELGGSSCLAEPEDLLLDESPDVIEENSQKTEKVSSKVGTDYDNESDEKNLIHNNIESTEDSQKIQDLENCEPKEDHPEPDAQDMHWSEKPDEEPELQEEEVKVPQTFKNDEEPEEKEYKNYEIKSEEIKNQNEVETAQEPREEIEEEPEDHNPNETSAAIKAENQEKDEKNIQDTDKEGLETKKEPETNEPKEKNTIEDLVSDP</sequence>
<feature type="compositionally biased region" description="Basic and acidic residues" evidence="3">
    <location>
        <begin position="580"/>
        <end position="596"/>
    </location>
</feature>
<dbReference type="EMBL" id="MPUH01000706">
    <property type="protein sequence ID" value="OMJ75171.1"/>
    <property type="molecule type" value="Genomic_DNA"/>
</dbReference>
<feature type="compositionally biased region" description="Basic and acidic residues" evidence="3">
    <location>
        <begin position="627"/>
        <end position="661"/>
    </location>
</feature>
<dbReference type="GO" id="GO:0019903">
    <property type="term" value="F:protein phosphatase binding"/>
    <property type="evidence" value="ECO:0007669"/>
    <property type="project" value="InterPro"/>
</dbReference>
<reference evidence="4 5" key="1">
    <citation type="submission" date="2016-11" db="EMBL/GenBank/DDBJ databases">
        <title>The macronuclear genome of Stentor coeruleus: a giant cell with tiny introns.</title>
        <authorList>
            <person name="Slabodnick M."/>
            <person name="Ruby J.G."/>
            <person name="Reiff S.B."/>
            <person name="Swart E.C."/>
            <person name="Gosai S."/>
            <person name="Prabakaran S."/>
            <person name="Witkowska E."/>
            <person name="Larue G.E."/>
            <person name="Fisher S."/>
            <person name="Freeman R.M."/>
            <person name="Gunawardena J."/>
            <person name="Chu W."/>
            <person name="Stover N.A."/>
            <person name="Gregory B.D."/>
            <person name="Nowacki M."/>
            <person name="Derisi J."/>
            <person name="Roy S.W."/>
            <person name="Marshall W.F."/>
            <person name="Sood P."/>
        </authorList>
    </citation>
    <scope>NUCLEOTIDE SEQUENCE [LARGE SCALE GENOMIC DNA]</scope>
    <source>
        <strain evidence="4">WM001</strain>
    </source>
</reference>
<feature type="compositionally biased region" description="Basic and acidic residues" evidence="3">
    <location>
        <begin position="524"/>
        <end position="553"/>
    </location>
</feature>
<proteinExistence type="inferred from homology"/>
<dbReference type="InterPro" id="IPR007587">
    <property type="entry name" value="SAPS"/>
</dbReference>
<dbReference type="Proteomes" id="UP000187209">
    <property type="component" value="Unassembled WGS sequence"/>
</dbReference>
<evidence type="ECO:0000256" key="3">
    <source>
        <dbReference type="SAM" id="MobiDB-lite"/>
    </source>
</evidence>
<comment type="similarity">
    <text evidence="1">Belongs to the SAPS family.</text>
</comment>
<evidence type="ECO:0000256" key="2">
    <source>
        <dbReference type="ARBA" id="ARBA00023306"/>
    </source>
</evidence>
<evidence type="ECO:0000256" key="1">
    <source>
        <dbReference type="ARBA" id="ARBA00006180"/>
    </source>
</evidence>